<organism evidence="1 2">
    <name type="scientific">Sphingorhabdus buctiana</name>
    <dbReference type="NCBI Taxonomy" id="1508805"/>
    <lineage>
        <taxon>Bacteria</taxon>
        <taxon>Pseudomonadati</taxon>
        <taxon>Pseudomonadota</taxon>
        <taxon>Alphaproteobacteria</taxon>
        <taxon>Sphingomonadales</taxon>
        <taxon>Sphingomonadaceae</taxon>
        <taxon>Sphingorhabdus</taxon>
    </lineage>
</organism>
<reference evidence="2" key="1">
    <citation type="journal article" date="2019" name="Int. J. Syst. Evol. Microbiol.">
        <title>The Global Catalogue of Microorganisms (GCM) 10K type strain sequencing project: providing services to taxonomists for standard genome sequencing and annotation.</title>
        <authorList>
            <consortium name="The Broad Institute Genomics Platform"/>
            <consortium name="The Broad Institute Genome Sequencing Center for Infectious Disease"/>
            <person name="Wu L."/>
            <person name="Ma J."/>
        </authorList>
    </citation>
    <scope>NUCLEOTIDE SEQUENCE [LARGE SCALE GENOMIC DNA]</scope>
    <source>
        <strain evidence="2">CGMCC 1.12449</strain>
    </source>
</reference>
<dbReference type="Proteomes" id="UP001597215">
    <property type="component" value="Unassembled WGS sequence"/>
</dbReference>
<accession>A0ABW4MHY2</accession>
<proteinExistence type="predicted"/>
<evidence type="ECO:0000313" key="2">
    <source>
        <dbReference type="Proteomes" id="UP001597215"/>
    </source>
</evidence>
<dbReference type="RefSeq" id="WP_381516083.1">
    <property type="nucleotide sequence ID" value="NZ_JBHUEL010000011.1"/>
</dbReference>
<keyword evidence="2" id="KW-1185">Reference proteome</keyword>
<evidence type="ECO:0000313" key="1">
    <source>
        <dbReference type="EMBL" id="MFD1767979.1"/>
    </source>
</evidence>
<comment type="caution">
    <text evidence="1">The sequence shown here is derived from an EMBL/GenBank/DDBJ whole genome shotgun (WGS) entry which is preliminary data.</text>
</comment>
<dbReference type="EMBL" id="JBHUEL010000011">
    <property type="protein sequence ID" value="MFD1767979.1"/>
    <property type="molecule type" value="Genomic_DNA"/>
</dbReference>
<sequence>MSRRQQIRGGATALPLSLISQAIPMLSRHELAALTERLIDRLDALDGDPDLEDNCDQEAIDEREPDSHDASGDWLEDQRFAFVAGCSPVNVEAQAFR</sequence>
<protein>
    <submittedName>
        <fullName evidence="1">Uncharacterized protein</fullName>
    </submittedName>
</protein>
<gene>
    <name evidence="1" type="ORF">ACFSAG_14120</name>
</gene>
<name>A0ABW4MHY2_9SPHN</name>